<keyword evidence="8" id="KW-1185">Reference proteome</keyword>
<dbReference type="EMBL" id="CAJNOK010001021">
    <property type="protein sequence ID" value="CAF0788805.1"/>
    <property type="molecule type" value="Genomic_DNA"/>
</dbReference>
<sequence>MLCFCSSPIDGDRYYLLYSWYYNRIQPKFQITKSRTFFIYNITEQMQGIYICHADDGSEKLEFEMTLTIDKKNSTQFMILLSIGIVLLVICLLIALFICLSLKYNFCKKLWKKKLDHQKLSGEDVSVPGQRGNNGKPEYTASHVYCYIDSRLHKKSIPTHQHDLNNDTRIDIHNRYYITEGGTTTSVIPRSDIYWNVYETIDYIDAEQQAVLRVPEQVQPTQYHRVPNVHQSSVILEAEQREEIPSLYNISNSTISKDATYCVTHIMPSRRYDQKYNLLIPRASQQKERYHTWLQNSSQSTQDSFLSPNIQQQPTPTRMSGDGAESEYHHRSHRSYPESESDFLTRPSTQLHQKPTVRFSMENDLKAINQYRNINNAPITGQEEQKQESSSFVRRKRCQSELQSKCTLIEDPEDDDEPYGRNTSTQWTFSESFIKSNVSKEIMSRMKSEFPDDLLRVMMPLVPNANPIVRSSSSVLSFDSQIEIDDFQQMSIVCDEAHVNLTQIKPKLNLDIFLSSTDIEQK</sequence>
<organism evidence="5 8">
    <name type="scientific">Didymodactylos carnosus</name>
    <dbReference type="NCBI Taxonomy" id="1234261"/>
    <lineage>
        <taxon>Eukaryota</taxon>
        <taxon>Metazoa</taxon>
        <taxon>Spiralia</taxon>
        <taxon>Gnathifera</taxon>
        <taxon>Rotifera</taxon>
        <taxon>Eurotatoria</taxon>
        <taxon>Bdelloidea</taxon>
        <taxon>Philodinida</taxon>
        <taxon>Philodinidae</taxon>
        <taxon>Didymodactylos</taxon>
    </lineage>
</organism>
<keyword evidence="2" id="KW-1133">Transmembrane helix</keyword>
<feature type="domain" description="Ig-like" evidence="3">
    <location>
        <begin position="1"/>
        <end position="68"/>
    </location>
</feature>
<evidence type="ECO:0000313" key="6">
    <source>
        <dbReference type="EMBL" id="CAF3571261.1"/>
    </source>
</evidence>
<evidence type="ECO:0000256" key="1">
    <source>
        <dbReference type="SAM" id="MobiDB-lite"/>
    </source>
</evidence>
<dbReference type="Proteomes" id="UP000677228">
    <property type="component" value="Unassembled WGS sequence"/>
</dbReference>
<dbReference type="Proteomes" id="UP000682733">
    <property type="component" value="Unassembled WGS sequence"/>
</dbReference>
<dbReference type="EMBL" id="CAJOBA010001021">
    <property type="protein sequence ID" value="CAF3571261.1"/>
    <property type="molecule type" value="Genomic_DNA"/>
</dbReference>
<evidence type="ECO:0000313" key="8">
    <source>
        <dbReference type="Proteomes" id="UP000663829"/>
    </source>
</evidence>
<evidence type="ECO:0000259" key="3">
    <source>
        <dbReference type="PROSITE" id="PS50835"/>
    </source>
</evidence>
<feature type="region of interest" description="Disordered" evidence="1">
    <location>
        <begin position="376"/>
        <end position="396"/>
    </location>
</feature>
<protein>
    <recommendedName>
        <fullName evidence="3">Ig-like domain-containing protein</fullName>
    </recommendedName>
</protein>
<name>A0A813V5J7_9BILA</name>
<dbReference type="Proteomes" id="UP000663829">
    <property type="component" value="Unassembled WGS sequence"/>
</dbReference>
<feature type="region of interest" description="Disordered" evidence="1">
    <location>
        <begin position="290"/>
        <end position="350"/>
    </location>
</feature>
<dbReference type="PROSITE" id="PS50835">
    <property type="entry name" value="IG_LIKE"/>
    <property type="match status" value="1"/>
</dbReference>
<evidence type="ECO:0000313" key="4">
    <source>
        <dbReference type="EMBL" id="CAF0788805.1"/>
    </source>
</evidence>
<dbReference type="AlphaFoldDB" id="A0A813V5J7"/>
<comment type="caution">
    <text evidence="5">The sequence shown here is derived from an EMBL/GenBank/DDBJ whole genome shotgun (WGS) entry which is preliminary data.</text>
</comment>
<proteinExistence type="predicted"/>
<feature type="transmembrane region" description="Helical" evidence="2">
    <location>
        <begin position="77"/>
        <end position="104"/>
    </location>
</feature>
<dbReference type="EMBL" id="CAJOBC010000759">
    <property type="protein sequence ID" value="CAF3622697.1"/>
    <property type="molecule type" value="Genomic_DNA"/>
</dbReference>
<evidence type="ECO:0000313" key="7">
    <source>
        <dbReference type="EMBL" id="CAF3622697.1"/>
    </source>
</evidence>
<feature type="compositionally biased region" description="Polar residues" evidence="1">
    <location>
        <begin position="293"/>
        <end position="318"/>
    </location>
</feature>
<evidence type="ECO:0000256" key="2">
    <source>
        <dbReference type="SAM" id="Phobius"/>
    </source>
</evidence>
<reference evidence="5" key="1">
    <citation type="submission" date="2021-02" db="EMBL/GenBank/DDBJ databases">
        <authorList>
            <person name="Nowell W R."/>
        </authorList>
    </citation>
    <scope>NUCLEOTIDE SEQUENCE</scope>
</reference>
<dbReference type="InterPro" id="IPR007110">
    <property type="entry name" value="Ig-like_dom"/>
</dbReference>
<keyword evidence="2" id="KW-0812">Transmembrane</keyword>
<accession>A0A813V5J7</accession>
<evidence type="ECO:0000313" key="5">
    <source>
        <dbReference type="EMBL" id="CAF0835479.1"/>
    </source>
</evidence>
<keyword evidence="2" id="KW-0472">Membrane</keyword>
<dbReference type="EMBL" id="CAJNOQ010000759">
    <property type="protein sequence ID" value="CAF0835479.1"/>
    <property type="molecule type" value="Genomic_DNA"/>
</dbReference>
<gene>
    <name evidence="5" type="ORF">GPM918_LOCUS5282</name>
    <name evidence="4" type="ORF">OVA965_LOCUS4024</name>
    <name evidence="7" type="ORF">SRO942_LOCUS5282</name>
    <name evidence="6" type="ORF">TMI583_LOCUS4022</name>
</gene>
<dbReference type="OrthoDB" id="9998865at2759"/>
<dbReference type="Proteomes" id="UP000681722">
    <property type="component" value="Unassembled WGS sequence"/>
</dbReference>